<dbReference type="EMBL" id="FNUT01000011">
    <property type="protein sequence ID" value="SEG63996.1"/>
    <property type="molecule type" value="Genomic_DNA"/>
</dbReference>
<dbReference type="PANTHER" id="PTHR31435">
    <property type="entry name" value="PROTEIN NATD1"/>
    <property type="match status" value="1"/>
</dbReference>
<dbReference type="InterPro" id="IPR016181">
    <property type="entry name" value="Acyl_CoA_acyltransferase"/>
</dbReference>
<evidence type="ECO:0000313" key="2">
    <source>
        <dbReference type="EMBL" id="SEG63996.1"/>
    </source>
</evidence>
<gene>
    <name evidence="2" type="ORF">SAMN05421877_111130</name>
</gene>
<dbReference type="PANTHER" id="PTHR31435:SF10">
    <property type="entry name" value="BSR4717 PROTEIN"/>
    <property type="match status" value="1"/>
</dbReference>
<keyword evidence="3" id="KW-1185">Reference proteome</keyword>
<proteinExistence type="predicted"/>
<evidence type="ECO:0000313" key="3">
    <source>
        <dbReference type="Proteomes" id="UP000236731"/>
    </source>
</evidence>
<evidence type="ECO:0000259" key="1">
    <source>
        <dbReference type="PROSITE" id="PS51729"/>
    </source>
</evidence>
<dbReference type="InterPro" id="IPR045057">
    <property type="entry name" value="Gcn5-rel_NAT"/>
</dbReference>
<dbReference type="Proteomes" id="UP000236731">
    <property type="component" value="Unassembled WGS sequence"/>
</dbReference>
<dbReference type="RefSeq" id="WP_103907403.1">
    <property type="nucleotide sequence ID" value="NZ_CP049246.1"/>
</dbReference>
<dbReference type="Gene3D" id="3.40.630.30">
    <property type="match status" value="1"/>
</dbReference>
<dbReference type="SUPFAM" id="SSF55729">
    <property type="entry name" value="Acyl-CoA N-acyltransferases (Nat)"/>
    <property type="match status" value="1"/>
</dbReference>
<dbReference type="PROSITE" id="PS51729">
    <property type="entry name" value="GNAT_YJDJ"/>
    <property type="match status" value="1"/>
</dbReference>
<dbReference type="AlphaFoldDB" id="A0A1H6BUU5"/>
<name>A0A1H6BUU5_9SPHI</name>
<dbReference type="OrthoDB" id="1120671at2"/>
<dbReference type="Pfam" id="PF14542">
    <property type="entry name" value="Acetyltransf_CG"/>
    <property type="match status" value="1"/>
</dbReference>
<sequence>MKDQFLDIPLKKNEEKSRFELEVNGHIAFIDYKETNSTIALIHTEAPAELGGTGAASALVEKTLNFIKDAGKSISPYCPYVFAYIKKHPEWKEHVSPRFPKYDEI</sequence>
<reference evidence="3" key="1">
    <citation type="submission" date="2016-10" db="EMBL/GenBank/DDBJ databases">
        <authorList>
            <person name="Varghese N."/>
            <person name="Submissions S."/>
        </authorList>
    </citation>
    <scope>NUCLEOTIDE SEQUENCE [LARGE SCALE GENOMIC DNA]</scope>
    <source>
        <strain evidence="3">DSM 22361</strain>
    </source>
</reference>
<accession>A0A1H6BUU5</accession>
<dbReference type="InterPro" id="IPR031165">
    <property type="entry name" value="GNAT_YJDJ"/>
</dbReference>
<feature type="domain" description="N-acetyltransferase" evidence="1">
    <location>
        <begin position="11"/>
        <end position="96"/>
    </location>
</feature>
<protein>
    <recommendedName>
        <fullName evidence="1">N-acetyltransferase domain-containing protein</fullName>
    </recommendedName>
</protein>
<organism evidence="2 3">
    <name type="scientific">Sphingobacterium lactis</name>
    <dbReference type="NCBI Taxonomy" id="797291"/>
    <lineage>
        <taxon>Bacteria</taxon>
        <taxon>Pseudomonadati</taxon>
        <taxon>Bacteroidota</taxon>
        <taxon>Sphingobacteriia</taxon>
        <taxon>Sphingobacteriales</taxon>
        <taxon>Sphingobacteriaceae</taxon>
        <taxon>Sphingobacterium</taxon>
    </lineage>
</organism>